<name>A0A8B2NUU8_9HYPH</name>
<dbReference type="Proteomes" id="UP000249590">
    <property type="component" value="Unassembled WGS sequence"/>
</dbReference>
<keyword evidence="3" id="KW-1185">Reference proteome</keyword>
<proteinExistence type="predicted"/>
<gene>
    <name evidence="2" type="ORF">DLJ53_05675</name>
</gene>
<organism evidence="2 3">
    <name type="scientific">Acuticoccus sediminis</name>
    <dbReference type="NCBI Taxonomy" id="2184697"/>
    <lineage>
        <taxon>Bacteria</taxon>
        <taxon>Pseudomonadati</taxon>
        <taxon>Pseudomonadota</taxon>
        <taxon>Alphaproteobacteria</taxon>
        <taxon>Hyphomicrobiales</taxon>
        <taxon>Amorphaceae</taxon>
        <taxon>Acuticoccus</taxon>
    </lineage>
</organism>
<evidence type="ECO:0000256" key="1">
    <source>
        <dbReference type="SAM" id="MobiDB-lite"/>
    </source>
</evidence>
<sequence>MGNNQLQGDNQANVHNQRNAWPDVKTEPDADPVDSAKMVDKDARARAELNKGRGVHPGKASEGDER</sequence>
<comment type="caution">
    <text evidence="2">The sequence shown here is derived from an EMBL/GenBank/DDBJ whole genome shotgun (WGS) entry which is preliminary data.</text>
</comment>
<accession>A0A8B2NUU8</accession>
<evidence type="ECO:0000313" key="3">
    <source>
        <dbReference type="Proteomes" id="UP000249590"/>
    </source>
</evidence>
<dbReference type="EMBL" id="QHHQ01000001">
    <property type="protein sequence ID" value="RAI03957.1"/>
    <property type="molecule type" value="Genomic_DNA"/>
</dbReference>
<protein>
    <submittedName>
        <fullName evidence="2">Uncharacterized protein</fullName>
    </submittedName>
</protein>
<feature type="compositionally biased region" description="Polar residues" evidence="1">
    <location>
        <begin position="1"/>
        <end position="19"/>
    </location>
</feature>
<feature type="region of interest" description="Disordered" evidence="1">
    <location>
        <begin position="1"/>
        <end position="66"/>
    </location>
</feature>
<feature type="compositionally biased region" description="Basic and acidic residues" evidence="1">
    <location>
        <begin position="37"/>
        <end position="51"/>
    </location>
</feature>
<reference evidence="2 3" key="1">
    <citation type="submission" date="2018-05" db="EMBL/GenBank/DDBJ databases">
        <title>Acuticoccus sediminis sp. nov., isolated from deep-sea sediment of Indian Ocean.</title>
        <authorList>
            <person name="Liu X."/>
            <person name="Lai Q."/>
            <person name="Du Y."/>
            <person name="Sun F."/>
            <person name="Zhang X."/>
            <person name="Wang S."/>
            <person name="Shao Z."/>
        </authorList>
    </citation>
    <scope>NUCLEOTIDE SEQUENCE [LARGE SCALE GENOMIC DNA]</scope>
    <source>
        <strain evidence="2 3">PTG4-2</strain>
    </source>
</reference>
<dbReference type="AlphaFoldDB" id="A0A8B2NUU8"/>
<evidence type="ECO:0000313" key="2">
    <source>
        <dbReference type="EMBL" id="RAI03957.1"/>
    </source>
</evidence>